<feature type="domain" description="Metallo-beta-lactamase" evidence="1">
    <location>
        <begin position="11"/>
        <end position="193"/>
    </location>
</feature>
<evidence type="ECO:0000313" key="3">
    <source>
        <dbReference type="Proteomes" id="UP000093592"/>
    </source>
</evidence>
<dbReference type="SUPFAM" id="SSF56281">
    <property type="entry name" value="Metallo-hydrolase/oxidoreductase"/>
    <property type="match status" value="1"/>
</dbReference>
<dbReference type="AlphaFoldDB" id="A0A1A2Z2T2"/>
<comment type="caution">
    <text evidence="2">The sequence shown here is derived from an EMBL/GenBank/DDBJ whole genome shotgun (WGS) entry which is preliminary data.</text>
</comment>
<proteinExistence type="predicted"/>
<dbReference type="InterPro" id="IPR036866">
    <property type="entry name" value="RibonucZ/Hydroxyglut_hydro"/>
</dbReference>
<evidence type="ECO:0000259" key="1">
    <source>
        <dbReference type="SMART" id="SM00849"/>
    </source>
</evidence>
<dbReference type="SMART" id="SM00849">
    <property type="entry name" value="Lactamase_B"/>
    <property type="match status" value="1"/>
</dbReference>
<protein>
    <recommendedName>
        <fullName evidence="1">Metallo-beta-lactamase domain-containing protein</fullName>
    </recommendedName>
</protein>
<reference evidence="3" key="1">
    <citation type="submission" date="2016-06" db="EMBL/GenBank/DDBJ databases">
        <authorList>
            <person name="Sutton G."/>
            <person name="Brinkac L."/>
            <person name="Sanka R."/>
            <person name="Adams M."/>
            <person name="Lau E."/>
            <person name="Sam S."/>
            <person name="Sreng N."/>
            <person name="Him V."/>
            <person name="Kerleguer A."/>
            <person name="Cheng S."/>
        </authorList>
    </citation>
    <scope>NUCLEOTIDE SEQUENCE [LARGE SCALE GENOMIC DNA]</scope>
    <source>
        <strain evidence="3">E861</strain>
    </source>
</reference>
<dbReference type="OrthoDB" id="3204284at2"/>
<dbReference type="Pfam" id="PF12706">
    <property type="entry name" value="Lactamase_B_2"/>
    <property type="match status" value="1"/>
</dbReference>
<dbReference type="RefSeq" id="WP_065015151.1">
    <property type="nucleotide sequence ID" value="NZ_LZKJ01000133.1"/>
</dbReference>
<dbReference type="EMBL" id="LZKJ01000133">
    <property type="protein sequence ID" value="OBI44605.1"/>
    <property type="molecule type" value="Genomic_DNA"/>
</dbReference>
<evidence type="ECO:0000313" key="2">
    <source>
        <dbReference type="EMBL" id="OBI44605.1"/>
    </source>
</evidence>
<organism evidence="2 3">
    <name type="scientific">Mycobacterium kyorinense</name>
    <dbReference type="NCBI Taxonomy" id="487514"/>
    <lineage>
        <taxon>Bacteria</taxon>
        <taxon>Bacillati</taxon>
        <taxon>Actinomycetota</taxon>
        <taxon>Actinomycetes</taxon>
        <taxon>Mycobacteriales</taxon>
        <taxon>Mycobacteriaceae</taxon>
        <taxon>Mycobacterium</taxon>
    </lineage>
</organism>
<accession>A0A1A2Z2T2</accession>
<name>A0A1A2Z2T2_9MYCO</name>
<gene>
    <name evidence="2" type="ORF">A5707_02790</name>
</gene>
<dbReference type="PANTHER" id="PTHR43546">
    <property type="entry name" value="UPF0173 METAL-DEPENDENT HYDROLASE MJ1163-RELATED"/>
    <property type="match status" value="1"/>
</dbReference>
<dbReference type="Proteomes" id="UP000093592">
    <property type="component" value="Unassembled WGS sequence"/>
</dbReference>
<dbReference type="InterPro" id="IPR050114">
    <property type="entry name" value="UPF0173_UPF0282_UlaG_hydrolase"/>
</dbReference>
<dbReference type="InterPro" id="IPR001279">
    <property type="entry name" value="Metallo-B-lactamas"/>
</dbReference>
<sequence length="252" mass="27365">MSSILAVTRITHSCHLIEIGGLTLLTDPWFSEKAAYHPGEPVALGVGQLPRLDGVLISHHHYDHCDLDELQRYPDKFVPLLVCTPVAKRAAARGFSNVTALQPWQAVRLGPVTVTAAPAKHAVEEITFVIQSDEHTVYFAGDTLYIPELDQLPDRFPTINVALVPTNGLRIRPMFNKKVVMDAYDAARLVAALRPAVAIPHHYAFTSGPIGDRLLTKAQADPQAFVRAAEQLAPAVPVTVISPGQRLVPASA</sequence>
<dbReference type="Gene3D" id="3.60.15.10">
    <property type="entry name" value="Ribonuclease Z/Hydroxyacylglutathione hydrolase-like"/>
    <property type="match status" value="1"/>
</dbReference>